<keyword evidence="2" id="KW-0547">Nucleotide-binding</keyword>
<evidence type="ECO:0000256" key="6">
    <source>
        <dbReference type="SAM" id="Coils"/>
    </source>
</evidence>
<feature type="coiled-coil region" evidence="6">
    <location>
        <begin position="534"/>
        <end position="561"/>
    </location>
</feature>
<dbReference type="InterPro" id="IPR027417">
    <property type="entry name" value="P-loop_NTPase"/>
</dbReference>
<dbReference type="InterPro" id="IPR049468">
    <property type="entry name" value="Restrct_endonuc-II-like_dom"/>
</dbReference>
<dbReference type="GO" id="GO:0005524">
    <property type="term" value="F:ATP binding"/>
    <property type="evidence" value="ECO:0007669"/>
    <property type="project" value="UniProtKB-KW"/>
</dbReference>
<keyword evidence="4" id="KW-0347">Helicase</keyword>
<comment type="caution">
    <text evidence="12">The sequence shown here is derived from an EMBL/GenBank/DDBJ whole genome shotgun (WGS) entry which is preliminary data.</text>
</comment>
<accession>A0A9P3Q3I2</accession>
<sequence length="1839" mass="203990">MGRAYAAQPQQRRGVLSNLSDATDIIVQIDAGDDGSRLVSRGEDDFAKECAVTGEQESDNERLVRRAVNLFTFLSRTQQLLVKPIRTVDGFEQVLWFDDLPEHEAIRSAHRVAELDVDSPLLTIDRVAKLDPPSVPEALTAWVEGPVADTDKEPVLREAIYGLEPVPAELGDDEVDLQRRRIELAEHSEITEAFEEWLADWRLWAERERRDVAVRNIYKELFAVHLKSTDHSDEFELVVGVGCLTWRPDNHPQVLRHVATAPIAIGFDENSGRLTVTQVPAPDAVSIEVDMLDPALISSPSKLDEIKETAAEYDGHLLDQPAIGEICRRLIHRLDADAEYDADATTAPTGASPRGAFAPAMILRRRTNRGLVQIYEAIVAQIRKAGEVPAGVLPLIDPDRQPEAPTAGETPGAVVTVDGEDFLPLPVNDKQRAIIERVDSRAQTVVQGPPGTGKTHTAAALVSHLLAQGKRVLITAHTDRALREVRAKLPREIQSLAVAVIGQSRSDMADLRTAVDNISRRADDFDIDGSRHTIAGHLARIDDLRRQRAAIRNRLLVLRHQEVQLRTDGPAEGTLAAIAFDHLRHKSDYEWIRQFDIDRDGSGITVSTEEIRLWHNLISSEDLATNEDEATRLLPEPASLVTPQEFAVLVASEQQATERKDGYSALLAHDSFEFVRSLSTELRYELRDRVSQLAERTINLEHRQEVWMKDALCDVRSGRQQVWLARSAQIKSLAETAGRLAMRIGPTTRVVVGAGDLGVHQQIAKSLLAHVDSGGAIRVRPDGAPKIGAFTSKTVKLAEPFFAAVKINDLPAVDKQQLTTFIDWVDAIRTIAAMDQAWPTTVEIPDEDTLEEKLQWHLTEIEQLDKVLALGAQLEVERQWFQANNLPVPDWNNLEEIRRYADLVEAAAAADGALAASSPIETLAGYLLGQSQQHNPPAVSMQLLNAVSDRSVNGYSAAYERLTHLRRVAELVSERDRIRAELDRSAPLLAAAIAAEPAAAQWVDWLPRYAEAWQWEMTGRWILAQDSEDINALKASLNAVEDQIRSEVEHLAAERAWGYAVAPDRITGSARANLTQYAQLVSRLGKGTGKYAAKQRAAIAEAMDRCRPSVPVWIMPLYRIAEQVRVEPNLYDVVIVDEASQAGLEASFLQYLAPKIVVIGDDKQVSPSAVGVDQQELRNLAALYLSDDPYKESWLDPKRSYFDEANMRFGGRITLTEHRRCVPEIIGFSNRIAYEPEGIRLVPVRQFGAERLDPIKVVYLENAYESANKTNLAEAEAIVEQICKCLAEPHYDSATFGVISLLGKEQAKLIESKLLDAVSPEEWAVRELRCGDASDFQGSERDVMFLSMVKAPEADKRMGVLTQAQYVQRFNVAASRAKDQMWVYHSMPREALLNTEDMRFQLLDYCYGVVNRVHGAGNGAVATVVAEDMVVPPFDSLFEQRVFNRLIERGYTVMPQVEAMGYRIDMVVTGARGRLAIECDGDFWHGPEQYQADLARQRDLERCGWKFFRIRESVFYADMRGTLQKLWDTLDDLDIRTAHWIDPSFDDGDSCAEEVDESVDEGRAIVEAEAGHGVSMWRDEEESGAGAGMPSENGHRAIHRCLPTTDLLTEAHSRPRVDGAGDHPSGANGTQSIPESVDETVREPEEEQLGLLGRQLVEGPLTNRLRPYIAFTQPLPPIQGTPLPELIANVVRIVEVEGPVLGHRVHDAYRVAYGGHRVGRELARSLNQAMELAVRRGQLVAANPLNEPGIKPKTFRLPTQSPVVLRELGPRSLSLVPPAELAAHLTEFTGIEGLSEDELFRAVLDVLGLQRLTENARAVLSAAMALVPTAALGGSEGWE</sequence>
<dbReference type="Proteomes" id="UP001165663">
    <property type="component" value="Unassembled WGS sequence"/>
</dbReference>
<evidence type="ECO:0000313" key="13">
    <source>
        <dbReference type="Proteomes" id="UP001064782"/>
    </source>
</evidence>
<gene>
    <name evidence="12" type="ORF">Mkiyose1413_07400</name>
    <name evidence="11" type="ORF">SRL2020028_17370</name>
</gene>
<evidence type="ECO:0000259" key="8">
    <source>
        <dbReference type="Pfam" id="PF13086"/>
    </source>
</evidence>
<dbReference type="Pfam" id="PF13086">
    <property type="entry name" value="AAA_11"/>
    <property type="match status" value="1"/>
</dbReference>
<dbReference type="EMBL" id="BRXE01000012">
    <property type="protein sequence ID" value="GLB82481.1"/>
    <property type="molecule type" value="Genomic_DNA"/>
</dbReference>
<feature type="domain" description="DNA2/NAM7 helicase-like C-terminal" evidence="9">
    <location>
        <begin position="1212"/>
        <end position="1383"/>
    </location>
</feature>
<dbReference type="CDD" id="cd18808">
    <property type="entry name" value="SF1_C_Upf1"/>
    <property type="match status" value="1"/>
</dbReference>
<dbReference type="PANTHER" id="PTHR43788:SF8">
    <property type="entry name" value="DNA-BINDING PROTEIN SMUBP-2"/>
    <property type="match status" value="1"/>
</dbReference>
<dbReference type="Gene3D" id="3.40.960.10">
    <property type="entry name" value="VSR Endonuclease"/>
    <property type="match status" value="1"/>
</dbReference>
<dbReference type="SUPFAM" id="SSF52540">
    <property type="entry name" value="P-loop containing nucleoside triphosphate hydrolases"/>
    <property type="match status" value="1"/>
</dbReference>
<evidence type="ECO:0000256" key="5">
    <source>
        <dbReference type="ARBA" id="ARBA00022840"/>
    </source>
</evidence>
<dbReference type="Pfam" id="PF13087">
    <property type="entry name" value="AAA_12"/>
    <property type="match status" value="1"/>
</dbReference>
<keyword evidence="13" id="KW-1185">Reference proteome</keyword>
<organism evidence="12 13">
    <name type="scientific">Mycobacterium kiyosense</name>
    <dbReference type="NCBI Taxonomy" id="2871094"/>
    <lineage>
        <taxon>Bacteria</taxon>
        <taxon>Bacillati</taxon>
        <taxon>Actinomycetota</taxon>
        <taxon>Actinomycetes</taxon>
        <taxon>Mycobacteriales</taxon>
        <taxon>Mycobacteriaceae</taxon>
        <taxon>Mycobacterium</taxon>
    </lineage>
</organism>
<evidence type="ECO:0008006" key="14">
    <source>
        <dbReference type="Google" id="ProtNLM"/>
    </source>
</evidence>
<evidence type="ECO:0000256" key="7">
    <source>
        <dbReference type="SAM" id="MobiDB-lite"/>
    </source>
</evidence>
<dbReference type="InterPro" id="IPR011335">
    <property type="entry name" value="Restrct_endonuc-II-like"/>
</dbReference>
<evidence type="ECO:0000256" key="1">
    <source>
        <dbReference type="ARBA" id="ARBA00007913"/>
    </source>
</evidence>
<dbReference type="Proteomes" id="UP001064782">
    <property type="component" value="Unassembled WGS sequence"/>
</dbReference>
<dbReference type="InterPro" id="IPR047187">
    <property type="entry name" value="SF1_C_Upf1"/>
</dbReference>
<dbReference type="GO" id="GO:0043139">
    <property type="term" value="F:5'-3' DNA helicase activity"/>
    <property type="evidence" value="ECO:0007669"/>
    <property type="project" value="TreeGrafter"/>
</dbReference>
<proteinExistence type="inferred from homology"/>
<evidence type="ECO:0000256" key="2">
    <source>
        <dbReference type="ARBA" id="ARBA00022741"/>
    </source>
</evidence>
<feature type="domain" description="Restriction endonuclease type II-like" evidence="10">
    <location>
        <begin position="1438"/>
        <end position="1530"/>
    </location>
</feature>
<dbReference type="GO" id="GO:0016787">
    <property type="term" value="F:hydrolase activity"/>
    <property type="evidence" value="ECO:0007669"/>
    <property type="project" value="UniProtKB-KW"/>
</dbReference>
<dbReference type="InterPro" id="IPR041679">
    <property type="entry name" value="DNA2/NAM7-like_C"/>
</dbReference>
<evidence type="ECO:0000256" key="3">
    <source>
        <dbReference type="ARBA" id="ARBA00022801"/>
    </source>
</evidence>
<dbReference type="InterPro" id="IPR050534">
    <property type="entry name" value="Coronavir_polyprotein_1ab"/>
</dbReference>
<name>A0A9P3Q3I2_9MYCO</name>
<protein>
    <recommendedName>
        <fullName evidence="14">ATP-binding protein IstB</fullName>
    </recommendedName>
</protein>
<evidence type="ECO:0000259" key="9">
    <source>
        <dbReference type="Pfam" id="PF13087"/>
    </source>
</evidence>
<comment type="similarity">
    <text evidence="1">Belongs to the DNA2/NAM7 helicase family.</text>
</comment>
<keyword evidence="6" id="KW-0175">Coiled coil</keyword>
<feature type="domain" description="DNA2/NAM7 helicase helicase" evidence="8">
    <location>
        <begin position="427"/>
        <end position="519"/>
    </location>
</feature>
<evidence type="ECO:0000259" key="10">
    <source>
        <dbReference type="Pfam" id="PF18741"/>
    </source>
</evidence>
<dbReference type="PANTHER" id="PTHR43788">
    <property type="entry name" value="DNA2/NAM7 HELICASE FAMILY MEMBER"/>
    <property type="match status" value="1"/>
</dbReference>
<feature type="region of interest" description="Disordered" evidence="7">
    <location>
        <begin position="1614"/>
        <end position="1654"/>
    </location>
</feature>
<evidence type="ECO:0000313" key="12">
    <source>
        <dbReference type="EMBL" id="GLD28857.1"/>
    </source>
</evidence>
<reference evidence="12" key="1">
    <citation type="submission" date="2022-08" db="EMBL/GenBank/DDBJ databases">
        <title>Mycobacterium kiyosense sp. nov., scotochromogenic slow-glowing species isolated from respiratory specimens.</title>
        <authorList>
            <person name="Fukano H."/>
            <person name="Kazumi Y."/>
            <person name="Sakagami N."/>
            <person name="Ato M."/>
            <person name="Mitarai S."/>
            <person name="Hoshino Y."/>
        </authorList>
    </citation>
    <scope>NUCLEOTIDE SEQUENCE</scope>
    <source>
        <strain evidence="12">1413</strain>
        <strain evidence="11">SRL2020-028</strain>
    </source>
</reference>
<dbReference type="Gene3D" id="3.40.50.300">
    <property type="entry name" value="P-loop containing nucleotide triphosphate hydrolases"/>
    <property type="match status" value="3"/>
</dbReference>
<dbReference type="RefSeq" id="WP_264917177.1">
    <property type="nucleotide sequence ID" value="NZ_BRZE01000097.1"/>
</dbReference>
<dbReference type="Pfam" id="PF18741">
    <property type="entry name" value="MTES_1575"/>
    <property type="match status" value="1"/>
</dbReference>
<dbReference type="InterPro" id="IPR041677">
    <property type="entry name" value="DNA2/NAM7_AAA_11"/>
</dbReference>
<keyword evidence="5" id="KW-0067">ATP-binding</keyword>
<evidence type="ECO:0000313" key="11">
    <source>
        <dbReference type="EMBL" id="GLB82481.1"/>
    </source>
</evidence>
<evidence type="ECO:0000256" key="4">
    <source>
        <dbReference type="ARBA" id="ARBA00022806"/>
    </source>
</evidence>
<keyword evidence="3" id="KW-0378">Hydrolase</keyword>
<dbReference type="EMBL" id="BRZI01000003">
    <property type="protein sequence ID" value="GLD28857.1"/>
    <property type="molecule type" value="Genomic_DNA"/>
</dbReference>
<dbReference type="SUPFAM" id="SSF52980">
    <property type="entry name" value="Restriction endonuclease-like"/>
    <property type="match status" value="1"/>
</dbReference>